<dbReference type="Gene3D" id="1.10.800.10">
    <property type="entry name" value="Aromatic amino acid hydroxylase"/>
    <property type="match status" value="1"/>
</dbReference>
<keyword evidence="6 8" id="KW-0408">Iron</keyword>
<dbReference type="InterPro" id="IPR019774">
    <property type="entry name" value="Aromatic-AA_hydroxylase_C"/>
</dbReference>
<sequence>ASVVNELKIGSNFKMAVLTRYDLTISALSSSQSFRGGRCSTWPTQRRRIQLQAGRGPVASAGTVSETPPAASMPQKAQPAPFKIPKSLSEVDNGKILGFGAELAEGHPGFADEAYKQRRVDICKIASKHEIGAPIPAIEYTAEETAVWSYVMNELAELFPAHACSEFLASWRELGFSPRRVPQLQEVSEFLQARSGWQIRPVAGLLHPRDFLNGLAFRTFHSTQYMRHGADPCWTPEPDIVHEMIGHVPMLAHPAFCQLAHAIGVASLGADEAQIWHLTKCYWYTVEFGVVREGGGVKAFGAGVLSSYGEMKNMASGRAGLREFDPFQKQPKMSYSDGYQKTYTVLDSFEDGAAKLEAYCKTLHVPLSDEVRQAVGLA</sequence>
<comment type="similarity">
    <text evidence="2">Belongs to the biopterin-dependent aromatic amino acid hydroxylase family.</text>
</comment>
<feature type="binding site" evidence="8">
    <location>
        <position position="247"/>
    </location>
    <ligand>
        <name>Fe cation</name>
        <dbReference type="ChEBI" id="CHEBI:24875"/>
    </ligand>
</feature>
<dbReference type="EC" id="1.14.16.1" evidence="3"/>
<evidence type="ECO:0000256" key="5">
    <source>
        <dbReference type="ARBA" id="ARBA00023002"/>
    </source>
</evidence>
<evidence type="ECO:0000256" key="1">
    <source>
        <dbReference type="ARBA" id="ARBA00001954"/>
    </source>
</evidence>
<dbReference type="GO" id="GO:0004505">
    <property type="term" value="F:phenylalanine 4-monooxygenase activity"/>
    <property type="evidence" value="ECO:0007669"/>
    <property type="project" value="UniProtKB-EC"/>
</dbReference>
<dbReference type="Pfam" id="PF00351">
    <property type="entry name" value="Biopterin_H"/>
    <property type="match status" value="1"/>
</dbReference>
<evidence type="ECO:0000256" key="9">
    <source>
        <dbReference type="SAM" id="MobiDB-lite"/>
    </source>
</evidence>
<proteinExistence type="inferred from homology"/>
<protein>
    <recommendedName>
        <fullName evidence="3">phenylalanine 4-monooxygenase</fullName>
        <ecNumber evidence="3">1.14.16.1</ecNumber>
    </recommendedName>
</protein>
<keyword evidence="4 8" id="KW-0479">Metal-binding</keyword>
<evidence type="ECO:0000313" key="11">
    <source>
        <dbReference type="EMBL" id="JAT67968.1"/>
    </source>
</evidence>
<dbReference type="InterPro" id="IPR001273">
    <property type="entry name" value="ArAA_hydroxylase"/>
</dbReference>
<evidence type="ECO:0000259" key="10">
    <source>
        <dbReference type="PROSITE" id="PS51410"/>
    </source>
</evidence>
<evidence type="ECO:0000256" key="3">
    <source>
        <dbReference type="ARBA" id="ARBA00011995"/>
    </source>
</evidence>
<evidence type="ECO:0000256" key="8">
    <source>
        <dbReference type="PIRSR" id="PIRSR601273-2"/>
    </source>
</evidence>
<dbReference type="GO" id="GO:0005506">
    <property type="term" value="F:iron ion binding"/>
    <property type="evidence" value="ECO:0007669"/>
    <property type="project" value="InterPro"/>
</dbReference>
<feature type="binding site" evidence="8">
    <location>
        <position position="287"/>
    </location>
    <ligand>
        <name>Fe cation</name>
        <dbReference type="ChEBI" id="CHEBI:24875"/>
    </ligand>
</feature>
<keyword evidence="5" id="KW-0560">Oxidoreductase</keyword>
<feature type="non-terminal residue" evidence="11">
    <location>
        <position position="1"/>
    </location>
</feature>
<evidence type="ECO:0000256" key="6">
    <source>
        <dbReference type="ARBA" id="ARBA00023004"/>
    </source>
</evidence>
<keyword evidence="7" id="KW-0503">Monooxygenase</keyword>
<feature type="domain" description="Biopterin-dependent aromatic amino acid hydroxylase family profile" evidence="10">
    <location>
        <begin position="67"/>
        <end position="378"/>
    </location>
</feature>
<reference evidence="11" key="1">
    <citation type="submission" date="2015-08" db="EMBL/GenBank/DDBJ databases">
        <authorList>
            <person name="Babu N.S."/>
            <person name="Beckwith C.J."/>
            <person name="Beseler K.G."/>
            <person name="Brison A."/>
            <person name="Carone J.V."/>
            <person name="Caskin T.P."/>
            <person name="Diamond M."/>
            <person name="Durham M.E."/>
            <person name="Foxe J.M."/>
            <person name="Go M."/>
            <person name="Henderson B.A."/>
            <person name="Jones I.B."/>
            <person name="McGettigan J.A."/>
            <person name="Micheletti S.J."/>
            <person name="Nasrallah M.E."/>
            <person name="Ortiz D."/>
            <person name="Piller C.R."/>
            <person name="Privatt S.R."/>
            <person name="Schneider S.L."/>
            <person name="Sharp S."/>
            <person name="Smith T.C."/>
            <person name="Stanton J.D."/>
            <person name="Ullery H.E."/>
            <person name="Wilson R.J."/>
            <person name="Serrano M.G."/>
            <person name="Buck G."/>
            <person name="Lee V."/>
            <person name="Wang Y."/>
            <person name="Carvalho R."/>
            <person name="Voegtly L."/>
            <person name="Shi R."/>
            <person name="Duckworth R."/>
            <person name="Johnson A."/>
            <person name="Loviza R."/>
            <person name="Walstead R."/>
            <person name="Shah Z."/>
            <person name="Kiflezghi M."/>
            <person name="Wade K."/>
            <person name="Ball S.L."/>
            <person name="Bradley K.W."/>
            <person name="Asai D.J."/>
            <person name="Bowman C.A."/>
            <person name="Russell D.A."/>
            <person name="Pope W.H."/>
            <person name="Jacobs-Sera D."/>
            <person name="Hendrix R.W."/>
            <person name="Hatfull G.F."/>
        </authorList>
    </citation>
    <scope>NUCLEOTIDE SEQUENCE</scope>
</reference>
<name>A0A1D1ZM34_AUXPR</name>
<dbReference type="PANTHER" id="PTHR11473">
    <property type="entry name" value="AROMATIC AMINO ACID HYDROXYLASE"/>
    <property type="match status" value="1"/>
</dbReference>
<gene>
    <name evidence="11" type="ORF">g.17877</name>
</gene>
<organism evidence="11">
    <name type="scientific">Auxenochlorella protothecoides</name>
    <name type="common">Green microalga</name>
    <name type="synonym">Chlorella protothecoides</name>
    <dbReference type="NCBI Taxonomy" id="3075"/>
    <lineage>
        <taxon>Eukaryota</taxon>
        <taxon>Viridiplantae</taxon>
        <taxon>Chlorophyta</taxon>
        <taxon>core chlorophytes</taxon>
        <taxon>Trebouxiophyceae</taxon>
        <taxon>Chlorellales</taxon>
        <taxon>Chlorellaceae</taxon>
        <taxon>Auxenochlorella</taxon>
    </lineage>
</organism>
<evidence type="ECO:0000256" key="2">
    <source>
        <dbReference type="ARBA" id="ARBA00009712"/>
    </source>
</evidence>
<accession>A0A1D1ZM34</accession>
<comment type="cofactor">
    <cofactor evidence="1 8">
        <name>Fe(2+)</name>
        <dbReference type="ChEBI" id="CHEBI:29033"/>
    </cofactor>
</comment>
<dbReference type="InterPro" id="IPR036951">
    <property type="entry name" value="ArAA_hydroxylase_sf"/>
</dbReference>
<dbReference type="EMBL" id="GDKF01010654">
    <property type="protein sequence ID" value="JAT67968.1"/>
    <property type="molecule type" value="Transcribed_RNA"/>
</dbReference>
<dbReference type="InterPro" id="IPR036329">
    <property type="entry name" value="Aro-AA_hydroxylase_C_sf"/>
</dbReference>
<evidence type="ECO:0000256" key="4">
    <source>
        <dbReference type="ARBA" id="ARBA00022723"/>
    </source>
</evidence>
<feature type="binding site" evidence="8">
    <location>
        <position position="242"/>
    </location>
    <ligand>
        <name>Fe cation</name>
        <dbReference type="ChEBI" id="CHEBI:24875"/>
    </ligand>
</feature>
<dbReference type="PROSITE" id="PS51410">
    <property type="entry name" value="BH4_AAA_HYDROXYL_2"/>
    <property type="match status" value="1"/>
</dbReference>
<evidence type="ECO:0000256" key="7">
    <source>
        <dbReference type="ARBA" id="ARBA00023033"/>
    </source>
</evidence>
<feature type="region of interest" description="Disordered" evidence="9">
    <location>
        <begin position="53"/>
        <end position="82"/>
    </location>
</feature>
<dbReference type="AlphaFoldDB" id="A0A1D1ZM34"/>
<dbReference type="PANTHER" id="PTHR11473:SF24">
    <property type="entry name" value="PHENYLALANINE-4-HYDROXYLASE"/>
    <property type="match status" value="1"/>
</dbReference>
<dbReference type="PRINTS" id="PR00372">
    <property type="entry name" value="FYWHYDRXLASE"/>
</dbReference>
<dbReference type="SUPFAM" id="SSF56534">
    <property type="entry name" value="Aromatic aminoacid monoxygenases, catalytic and oligomerization domains"/>
    <property type="match status" value="1"/>
</dbReference>